<dbReference type="InterPro" id="IPR036249">
    <property type="entry name" value="Thioredoxin-like_sf"/>
</dbReference>
<dbReference type="GO" id="GO:0016209">
    <property type="term" value="F:antioxidant activity"/>
    <property type="evidence" value="ECO:0007669"/>
    <property type="project" value="InterPro"/>
</dbReference>
<keyword evidence="4" id="KW-1185">Reference proteome</keyword>
<evidence type="ECO:0000259" key="2">
    <source>
        <dbReference type="PROSITE" id="PS51352"/>
    </source>
</evidence>
<dbReference type="Gene3D" id="3.40.30.10">
    <property type="entry name" value="Glutaredoxin"/>
    <property type="match status" value="1"/>
</dbReference>
<evidence type="ECO:0000313" key="4">
    <source>
        <dbReference type="Proteomes" id="UP000478546"/>
    </source>
</evidence>
<keyword evidence="1" id="KW-0732">Signal</keyword>
<dbReference type="InterPro" id="IPR013766">
    <property type="entry name" value="Thioredoxin_domain"/>
</dbReference>
<evidence type="ECO:0000313" key="3">
    <source>
        <dbReference type="EMBL" id="NDK54682.1"/>
    </source>
</evidence>
<feature type="signal peptide" evidence="1">
    <location>
        <begin position="1"/>
        <end position="19"/>
    </location>
</feature>
<dbReference type="PANTHER" id="PTHR43640">
    <property type="entry name" value="OS07G0260300 PROTEIN"/>
    <property type="match status" value="1"/>
</dbReference>
<feature type="domain" description="Thioredoxin" evidence="2">
    <location>
        <begin position="24"/>
        <end position="177"/>
    </location>
</feature>
<dbReference type="InterPro" id="IPR000866">
    <property type="entry name" value="AhpC/TSA"/>
</dbReference>
<dbReference type="SUPFAM" id="SSF52833">
    <property type="entry name" value="Thioredoxin-like"/>
    <property type="match status" value="1"/>
</dbReference>
<dbReference type="CDD" id="cd02969">
    <property type="entry name" value="PRX_like1"/>
    <property type="match status" value="1"/>
</dbReference>
<dbReference type="EMBL" id="JAAEAA010000002">
    <property type="protein sequence ID" value="NDK54682.1"/>
    <property type="molecule type" value="Genomic_DNA"/>
</dbReference>
<evidence type="ECO:0000256" key="1">
    <source>
        <dbReference type="SAM" id="SignalP"/>
    </source>
</evidence>
<dbReference type="InterPro" id="IPR047262">
    <property type="entry name" value="PRX-like1"/>
</dbReference>
<dbReference type="GO" id="GO:0016491">
    <property type="term" value="F:oxidoreductase activity"/>
    <property type="evidence" value="ECO:0007669"/>
    <property type="project" value="InterPro"/>
</dbReference>
<organism evidence="3 4">
    <name type="scientific">Pontibacter fetidus</name>
    <dbReference type="NCBI Taxonomy" id="2700082"/>
    <lineage>
        <taxon>Bacteria</taxon>
        <taxon>Pseudomonadati</taxon>
        <taxon>Bacteroidota</taxon>
        <taxon>Cytophagia</taxon>
        <taxon>Cytophagales</taxon>
        <taxon>Hymenobacteraceae</taxon>
        <taxon>Pontibacter</taxon>
    </lineage>
</organism>
<dbReference type="Pfam" id="PF00578">
    <property type="entry name" value="AhpC-TSA"/>
    <property type="match status" value="1"/>
</dbReference>
<name>A0A6B2H672_9BACT</name>
<dbReference type="RefSeq" id="WP_162344732.1">
    <property type="nucleotide sequence ID" value="NZ_JAAEAA010000002.1"/>
</dbReference>
<sequence>MKFLATLAAVFLLSVSAFAQGSGYQLGDKVADFTLQGVGNTKVSLSDFANSKTVVLVFTNNTCPYAKLYENRLVTLSSAYASKGVQFIFVNPGVGLGEGSETLEDMAAKNYRFPYLADEGQKVSSRFGATKTPEVFVLHNTGDSFILKYKGAVDDNPQVESGVKSPYLKNVIDEVLANRAVTVADKRATGCLIRKY</sequence>
<gene>
    <name evidence="3" type="ORF">GWO68_02020</name>
</gene>
<dbReference type="PANTHER" id="PTHR43640:SF1">
    <property type="entry name" value="THIOREDOXIN-DEPENDENT PEROXIREDOXIN"/>
    <property type="match status" value="1"/>
</dbReference>
<feature type="chain" id="PRO_5025383494" evidence="1">
    <location>
        <begin position="20"/>
        <end position="196"/>
    </location>
</feature>
<accession>A0A6B2H672</accession>
<reference evidence="3 4" key="1">
    <citation type="submission" date="2020-01" db="EMBL/GenBank/DDBJ databases">
        <authorList>
            <person name="Kim M.K."/>
        </authorList>
    </citation>
    <scope>NUCLEOTIDE SEQUENCE [LARGE SCALE GENOMIC DNA]</scope>
    <source>
        <strain evidence="3 4">BT213</strain>
    </source>
</reference>
<protein>
    <submittedName>
        <fullName evidence="3">Thioredoxin family protein</fullName>
    </submittedName>
</protein>
<comment type="caution">
    <text evidence="3">The sequence shown here is derived from an EMBL/GenBank/DDBJ whole genome shotgun (WGS) entry which is preliminary data.</text>
</comment>
<proteinExistence type="predicted"/>
<dbReference type="Proteomes" id="UP000478546">
    <property type="component" value="Unassembled WGS sequence"/>
</dbReference>
<dbReference type="AlphaFoldDB" id="A0A6B2H672"/>
<dbReference type="PROSITE" id="PS51352">
    <property type="entry name" value="THIOREDOXIN_2"/>
    <property type="match status" value="1"/>
</dbReference>